<sequence length="554" mass="62324">MGDTPEVRHVEFPVIHPGSDRAHTGPPNSHLPELEPVTTLENCERGSYQHPSTFRAGIQYLPPELLVRIFHYLVLTSAQSGSRALIQATHVCRLFRAVALDSPMLWTKVTKLYGTTIPEAQAFLDRSANLPLDITLEASSLNDWSAFLLSHVLHRLRSLEIKVDSAYHKPIIRLLASLVGHPAPLLRKLHLLDQGESEDVRIPPTRQLSNVFHVFDGGKYYSATPSLRSLRLAPVLLSWDSDMIKDLTHLELRATNWRIYRPTQAQLLAILRRCPALQTLALELPIIFHDAPRREPEPIISLPQLSRVIFRQLMPCSIANLLSHLALPPTTRFTIDTVLEPEHDGSTLFPIFPENREHLPSLRDLPDVELVVKLLESTVYFKLSSSDAEGNAHRVATISVYTYELENIGGGMPSTLVDSAQRFTYRGDFQDDFGELGDWSRLLRAATRLRVLRLIRPGRDLENVVQALTRHVPDDAAPGGPARFCPELTDLELDLVSLSNGKRASIIWLLTDRRNVGRPLKRVVFGRVSGIFSEFLEVLREYGAEIVGPLHSSW</sequence>
<dbReference type="OrthoDB" id="2736529at2759"/>
<dbReference type="InterPro" id="IPR047922">
    <property type="entry name" value="FBXL6_F-box"/>
</dbReference>
<evidence type="ECO:0000259" key="2">
    <source>
        <dbReference type="Pfam" id="PF12937"/>
    </source>
</evidence>
<feature type="domain" description="F-box" evidence="2">
    <location>
        <begin position="58"/>
        <end position="109"/>
    </location>
</feature>
<dbReference type="GO" id="GO:0019005">
    <property type="term" value="C:SCF ubiquitin ligase complex"/>
    <property type="evidence" value="ECO:0007669"/>
    <property type="project" value="InterPro"/>
</dbReference>
<reference evidence="3 4" key="1">
    <citation type="submission" date="2016-10" db="EMBL/GenBank/DDBJ databases">
        <title>Genome sequence of the basidiomycete white-rot fungus Trametes pubescens.</title>
        <authorList>
            <person name="Makela M.R."/>
            <person name="Granchi Z."/>
            <person name="Peng M."/>
            <person name="De Vries R.P."/>
            <person name="Grigoriev I."/>
            <person name="Riley R."/>
            <person name="Hilden K."/>
        </authorList>
    </citation>
    <scope>NUCLEOTIDE SEQUENCE [LARGE SCALE GENOMIC DNA]</scope>
    <source>
        <strain evidence="3 4">FBCC735</strain>
    </source>
</reference>
<proteinExistence type="predicted"/>
<dbReference type="InterPro" id="IPR036047">
    <property type="entry name" value="F-box-like_dom_sf"/>
</dbReference>
<dbReference type="InterPro" id="IPR001810">
    <property type="entry name" value="F-box_dom"/>
</dbReference>
<dbReference type="Pfam" id="PF12937">
    <property type="entry name" value="F-box-like"/>
    <property type="match status" value="1"/>
</dbReference>
<organism evidence="3 4">
    <name type="scientific">Trametes pubescens</name>
    <name type="common">White-rot fungus</name>
    <dbReference type="NCBI Taxonomy" id="154538"/>
    <lineage>
        <taxon>Eukaryota</taxon>
        <taxon>Fungi</taxon>
        <taxon>Dikarya</taxon>
        <taxon>Basidiomycota</taxon>
        <taxon>Agaricomycotina</taxon>
        <taxon>Agaricomycetes</taxon>
        <taxon>Polyporales</taxon>
        <taxon>Polyporaceae</taxon>
        <taxon>Trametes</taxon>
    </lineage>
</organism>
<dbReference type="AlphaFoldDB" id="A0A1M2W124"/>
<protein>
    <recommendedName>
        <fullName evidence="2">F-box domain-containing protein</fullName>
    </recommendedName>
</protein>
<keyword evidence="4" id="KW-1185">Reference proteome</keyword>
<gene>
    <name evidence="3" type="ORF">TRAPUB_9974</name>
</gene>
<dbReference type="CDD" id="cd22119">
    <property type="entry name" value="F-box_FBXL6"/>
    <property type="match status" value="1"/>
</dbReference>
<dbReference type="PANTHER" id="PTHR38926:SF5">
    <property type="entry name" value="F-BOX AND LEUCINE-RICH REPEAT PROTEIN 6"/>
    <property type="match status" value="1"/>
</dbReference>
<evidence type="ECO:0000313" key="3">
    <source>
        <dbReference type="EMBL" id="OJT13480.1"/>
    </source>
</evidence>
<dbReference type="SUPFAM" id="SSF81383">
    <property type="entry name" value="F-box domain"/>
    <property type="match status" value="1"/>
</dbReference>
<dbReference type="EMBL" id="MNAD01000404">
    <property type="protein sequence ID" value="OJT13480.1"/>
    <property type="molecule type" value="Genomic_DNA"/>
</dbReference>
<dbReference type="STRING" id="154538.A0A1M2W124"/>
<dbReference type="PANTHER" id="PTHR38926">
    <property type="entry name" value="F-BOX DOMAIN CONTAINING PROTEIN, EXPRESSED"/>
    <property type="match status" value="1"/>
</dbReference>
<dbReference type="Gene3D" id="1.20.1280.50">
    <property type="match status" value="1"/>
</dbReference>
<evidence type="ECO:0000313" key="4">
    <source>
        <dbReference type="Proteomes" id="UP000184267"/>
    </source>
</evidence>
<dbReference type="Proteomes" id="UP000184267">
    <property type="component" value="Unassembled WGS sequence"/>
</dbReference>
<accession>A0A1M2W124</accession>
<name>A0A1M2W124_TRAPU</name>
<dbReference type="OMA" id="IQATHVC"/>
<evidence type="ECO:0000256" key="1">
    <source>
        <dbReference type="SAM" id="MobiDB-lite"/>
    </source>
</evidence>
<feature type="region of interest" description="Disordered" evidence="1">
    <location>
        <begin position="11"/>
        <end position="33"/>
    </location>
</feature>
<comment type="caution">
    <text evidence="3">The sequence shown here is derived from an EMBL/GenBank/DDBJ whole genome shotgun (WGS) entry which is preliminary data.</text>
</comment>